<dbReference type="Pfam" id="PF00400">
    <property type="entry name" value="WD40"/>
    <property type="match status" value="3"/>
</dbReference>
<feature type="region of interest" description="Disordered" evidence="7">
    <location>
        <begin position="1"/>
        <end position="26"/>
    </location>
</feature>
<evidence type="ECO:0000256" key="6">
    <source>
        <dbReference type="PROSITE-ProRule" id="PRU00221"/>
    </source>
</evidence>
<feature type="repeat" description="WD" evidence="6">
    <location>
        <begin position="278"/>
        <end position="303"/>
    </location>
</feature>
<dbReference type="PANTHER" id="PTHR16288:SF0">
    <property type="entry name" value="TRNA (GUANINE-N(7)-)-METHYLTRANSFERASE NON-CATALYTIC SUBUNIT WDR4"/>
    <property type="match status" value="1"/>
</dbReference>
<dbReference type="InterPro" id="IPR028884">
    <property type="entry name" value="Trm82"/>
</dbReference>
<evidence type="ECO:0000256" key="5">
    <source>
        <dbReference type="ARBA" id="ARBA00023242"/>
    </source>
</evidence>
<feature type="repeat" description="WD" evidence="6">
    <location>
        <begin position="75"/>
        <end position="106"/>
    </location>
</feature>
<dbReference type="SMART" id="SM00320">
    <property type="entry name" value="WD40"/>
    <property type="match status" value="3"/>
</dbReference>
<dbReference type="InterPro" id="IPR001680">
    <property type="entry name" value="WD40_rpt"/>
</dbReference>
<evidence type="ECO:0000256" key="4">
    <source>
        <dbReference type="ARBA" id="ARBA00022737"/>
    </source>
</evidence>
<feature type="compositionally biased region" description="Basic residues" evidence="7">
    <location>
        <begin position="1"/>
        <end position="11"/>
    </location>
</feature>
<dbReference type="PROSITE" id="PS50294">
    <property type="entry name" value="WD_REPEATS_REGION"/>
    <property type="match status" value="1"/>
</dbReference>
<dbReference type="EMBL" id="BMAR01000035">
    <property type="protein sequence ID" value="GFR50139.1"/>
    <property type="molecule type" value="Genomic_DNA"/>
</dbReference>
<feature type="compositionally biased region" description="Gly residues" evidence="7">
    <location>
        <begin position="313"/>
        <end position="324"/>
    </location>
</feature>
<evidence type="ECO:0000256" key="7">
    <source>
        <dbReference type="SAM" id="MobiDB-lite"/>
    </source>
</evidence>
<dbReference type="GO" id="GO:0005829">
    <property type="term" value="C:cytosol"/>
    <property type="evidence" value="ECO:0007669"/>
    <property type="project" value="TreeGrafter"/>
</dbReference>
<organism evidence="8 9">
    <name type="scientific">Astrephomene gubernaculifera</name>
    <dbReference type="NCBI Taxonomy" id="47775"/>
    <lineage>
        <taxon>Eukaryota</taxon>
        <taxon>Viridiplantae</taxon>
        <taxon>Chlorophyta</taxon>
        <taxon>core chlorophytes</taxon>
        <taxon>Chlorophyceae</taxon>
        <taxon>CS clade</taxon>
        <taxon>Chlamydomonadales</taxon>
        <taxon>Astrephomenaceae</taxon>
        <taxon>Astrephomene</taxon>
    </lineage>
</organism>
<feature type="compositionally biased region" description="Acidic residues" evidence="7">
    <location>
        <begin position="325"/>
        <end position="348"/>
    </location>
</feature>
<evidence type="ECO:0000313" key="9">
    <source>
        <dbReference type="Proteomes" id="UP001054857"/>
    </source>
</evidence>
<dbReference type="GO" id="GO:0005634">
    <property type="term" value="C:nucleus"/>
    <property type="evidence" value="ECO:0007669"/>
    <property type="project" value="UniProtKB-SubCell"/>
</dbReference>
<accession>A0AAD3E020</accession>
<comment type="caution">
    <text evidence="8">The sequence shown here is derived from an EMBL/GenBank/DDBJ whole genome shotgun (WGS) entry which is preliminary data.</text>
</comment>
<dbReference type="Proteomes" id="UP001054857">
    <property type="component" value="Unassembled WGS sequence"/>
</dbReference>
<dbReference type="GO" id="GO:0043527">
    <property type="term" value="C:tRNA methyltransferase complex"/>
    <property type="evidence" value="ECO:0007669"/>
    <property type="project" value="TreeGrafter"/>
</dbReference>
<protein>
    <recommendedName>
        <fullName evidence="10">WD repeat-containing protein 4 homolog</fullName>
    </recommendedName>
</protein>
<dbReference type="Gene3D" id="2.130.10.10">
    <property type="entry name" value="YVTN repeat-like/Quinoprotein amine dehydrogenase"/>
    <property type="match status" value="2"/>
</dbReference>
<comment type="subcellular location">
    <subcellularLocation>
        <location evidence="1">Nucleus</location>
    </subcellularLocation>
</comment>
<dbReference type="GO" id="GO:0006400">
    <property type="term" value="P:tRNA modification"/>
    <property type="evidence" value="ECO:0007669"/>
    <property type="project" value="TreeGrafter"/>
</dbReference>
<sequence>MGRRRWNKKHPEKAAEQRQQQLRQDAGDPPVRLLALQPNSTTVAVAIGTRLAVVDYKTGCEYTLSAPPQAGQPQCQPHAGCLRVLLFSPDGRCLLTGGDDKSARLWLAEAETARTSEAEAPAAGADVSAGSATANWCCANAWLTPKKMSAGGFTRDGSYAMFADKFGDVLIGRVALPAPGTEQQPEPQQLQLQTPGSLLGHFCTIVTGVAASPCGRYLATSDKDFKVRVSVLPSEPLQGSYEIQCYCLGHQDFVSCVAFAAPAVRSADGQQQQQPQGGAVLLSGSGDGTVRMWDHVTGRQLASYVASAPAAAAGGGAEGGGSGGAEEEPSGAGEEGEEEGDGEEEGAEEGPAGAGQGDADGVEPQRRSKAPPCASVLSLAVSADGSTVAVVVEGEDEVQLLSLDWEKRALTLQQRLRWPDVRYPCQVAFGPTGHLWVVGGVPLPTARSVHVGVAQRGPTGHFTPCTDEVLSTRVRSLLEARVEEEEAKMAEGGELFLYSKHLRKPVYDESEALTRKRMRNDHKETQRLAALRLRQDEKAK</sequence>
<evidence type="ECO:0000256" key="2">
    <source>
        <dbReference type="ARBA" id="ARBA00022574"/>
    </source>
</evidence>
<keyword evidence="3" id="KW-0819">tRNA processing</keyword>
<dbReference type="GO" id="GO:0036265">
    <property type="term" value="P:RNA (guanine-N7)-methylation"/>
    <property type="evidence" value="ECO:0007669"/>
    <property type="project" value="InterPro"/>
</dbReference>
<keyword evidence="9" id="KW-1185">Reference proteome</keyword>
<name>A0AAD3E020_9CHLO</name>
<reference evidence="8 9" key="1">
    <citation type="journal article" date="2021" name="Sci. Rep.">
        <title>Genome sequencing of the multicellular alga Astrephomene provides insights into convergent evolution of germ-soma differentiation.</title>
        <authorList>
            <person name="Yamashita S."/>
            <person name="Yamamoto K."/>
            <person name="Matsuzaki R."/>
            <person name="Suzuki S."/>
            <person name="Yamaguchi H."/>
            <person name="Hirooka S."/>
            <person name="Minakuchi Y."/>
            <person name="Miyagishima S."/>
            <person name="Kawachi M."/>
            <person name="Toyoda A."/>
            <person name="Nozaki H."/>
        </authorList>
    </citation>
    <scope>NUCLEOTIDE SEQUENCE [LARGE SCALE GENOMIC DNA]</scope>
    <source>
        <strain evidence="8 9">NIES-4017</strain>
    </source>
</reference>
<keyword evidence="5" id="KW-0539">Nucleus</keyword>
<gene>
    <name evidence="8" type="ORF">Agub_g12291</name>
</gene>
<dbReference type="PANTHER" id="PTHR16288">
    <property type="entry name" value="WD40 REPEAT PROTEIN 4"/>
    <property type="match status" value="1"/>
</dbReference>
<dbReference type="AlphaFoldDB" id="A0AAD3E020"/>
<keyword evidence="2 6" id="KW-0853">WD repeat</keyword>
<dbReference type="InterPro" id="IPR015943">
    <property type="entry name" value="WD40/YVTN_repeat-like_dom_sf"/>
</dbReference>
<dbReference type="SUPFAM" id="SSF101908">
    <property type="entry name" value="Putative isomerase YbhE"/>
    <property type="match status" value="1"/>
</dbReference>
<evidence type="ECO:0000256" key="3">
    <source>
        <dbReference type="ARBA" id="ARBA00022694"/>
    </source>
</evidence>
<feature type="region of interest" description="Disordered" evidence="7">
    <location>
        <begin position="311"/>
        <end position="370"/>
    </location>
</feature>
<dbReference type="PROSITE" id="PS50082">
    <property type="entry name" value="WD_REPEATS_2"/>
    <property type="match status" value="2"/>
</dbReference>
<evidence type="ECO:0000256" key="1">
    <source>
        <dbReference type="ARBA" id="ARBA00004123"/>
    </source>
</evidence>
<evidence type="ECO:0008006" key="10">
    <source>
        <dbReference type="Google" id="ProtNLM"/>
    </source>
</evidence>
<keyword evidence="4" id="KW-0677">Repeat</keyword>
<feature type="non-terminal residue" evidence="8">
    <location>
        <position position="1"/>
    </location>
</feature>
<evidence type="ECO:0000313" key="8">
    <source>
        <dbReference type="EMBL" id="GFR50139.1"/>
    </source>
</evidence>
<proteinExistence type="predicted"/>